<dbReference type="NCBIfam" id="TIGR01414">
    <property type="entry name" value="autotrans_barl"/>
    <property type="match status" value="1"/>
</dbReference>
<dbReference type="InterPro" id="IPR013425">
    <property type="entry name" value="Autotrns_rpt"/>
</dbReference>
<dbReference type="InterPro" id="IPR036709">
    <property type="entry name" value="Autotransporte_beta_dom_sf"/>
</dbReference>
<dbReference type="Gene3D" id="2.40.128.130">
    <property type="entry name" value="Autotransporter beta-domain"/>
    <property type="match status" value="1"/>
</dbReference>
<dbReference type="InterPro" id="IPR005546">
    <property type="entry name" value="Autotransporte_beta"/>
</dbReference>
<accession>A0A1C1YTJ0</accession>
<dbReference type="GO" id="GO:0019867">
    <property type="term" value="C:outer membrane"/>
    <property type="evidence" value="ECO:0007669"/>
    <property type="project" value="InterPro"/>
</dbReference>
<dbReference type="OrthoDB" id="9804931at2"/>
<evidence type="ECO:0000256" key="1">
    <source>
        <dbReference type="ARBA" id="ARBA00022729"/>
    </source>
</evidence>
<dbReference type="InterPro" id="IPR011050">
    <property type="entry name" value="Pectin_lyase_fold/virulence"/>
</dbReference>
<dbReference type="PROSITE" id="PS51208">
    <property type="entry name" value="AUTOTRANSPORTER"/>
    <property type="match status" value="1"/>
</dbReference>
<dbReference type="RefSeq" id="WP_066180724.1">
    <property type="nucleotide sequence ID" value="NZ_LQZT01000027.1"/>
</dbReference>
<dbReference type="SUPFAM" id="SSF51126">
    <property type="entry name" value="Pectin lyase-like"/>
    <property type="match status" value="1"/>
</dbReference>
<dbReference type="Pfam" id="PF12951">
    <property type="entry name" value="PATR"/>
    <property type="match status" value="1"/>
</dbReference>
<comment type="caution">
    <text evidence="3">The sequence shown here is derived from an EMBL/GenBank/DDBJ whole genome shotgun (WGS) entry which is preliminary data.</text>
</comment>
<dbReference type="NCBIfam" id="TIGR02601">
    <property type="entry name" value="autotrns_rpt"/>
    <property type="match status" value="1"/>
</dbReference>
<proteinExistence type="predicted"/>
<sequence>FTKTGAGTLVLSGNSGGFMGDTTVSAGTLAVNGKFGHGGTLLTVASGATLAGSGRIGGNAALQSGATLATGNSIGTLTVSGDFSFADGSTYLVETDPSGTSSDLLHVLGTADLAGTVKHVGLDGVYAETSSYTILTADGGYGSTRFDGVASDYAFLDSSLDYSGNNVDLVLKRNDVALPDVAKTPNQAATAQAVANLPKTNPIYLQILPMNAGQAQASYEALSGELTASTTSGLIAGAQGSGQFVLNRINHAFDAPIASSTGLPQGDGETRDTFTGYASWASGYGSIGTSDATATTAAVDRSSAGFMGGIDTALGEGRIGLFAGFQRARFSADTLASSTDTDSYTAGIYGGTRFGDFRLTGGAAYSFNQLDTTRSVVVGGISDTLAGSTDASTYQAFGELGYDIQAGRVTFTPFAGLSVVSMTTDGYTETGGVTALTVAKSTTTVGYSTLGSRISSAFALGETDMRVSGMLGWRHAFGDTAPTSTNAISGSSFIVSGTPLAENLAVVGAGFEIDLTPTATLGLTYEGEFGDGVMDNSGAARLTVRF</sequence>
<keyword evidence="1" id="KW-0732">Signal</keyword>
<dbReference type="SMART" id="SM00869">
    <property type="entry name" value="Autotransporter"/>
    <property type="match status" value="1"/>
</dbReference>
<feature type="non-terminal residue" evidence="3">
    <location>
        <position position="1"/>
    </location>
</feature>
<organism evidence="3 4">
    <name type="scientific">Hoeflea olei</name>
    <dbReference type="NCBI Taxonomy" id="1480615"/>
    <lineage>
        <taxon>Bacteria</taxon>
        <taxon>Pseudomonadati</taxon>
        <taxon>Pseudomonadota</taxon>
        <taxon>Alphaproteobacteria</taxon>
        <taxon>Hyphomicrobiales</taxon>
        <taxon>Rhizobiaceae</taxon>
        <taxon>Hoeflea</taxon>
    </lineage>
</organism>
<dbReference type="STRING" id="1480615.AWJ14_21785"/>
<name>A0A1C1YTJ0_9HYPH</name>
<evidence type="ECO:0000313" key="3">
    <source>
        <dbReference type="EMBL" id="OCW56841.1"/>
    </source>
</evidence>
<dbReference type="AlphaFoldDB" id="A0A1C1YTJ0"/>
<dbReference type="Pfam" id="PF03797">
    <property type="entry name" value="Autotransporter"/>
    <property type="match status" value="1"/>
</dbReference>
<keyword evidence="4" id="KW-1185">Reference proteome</keyword>
<dbReference type="InterPro" id="IPR006315">
    <property type="entry name" value="OM_autotransptr_brl_dom"/>
</dbReference>
<reference evidence="3 4" key="1">
    <citation type="submission" date="2015-12" db="EMBL/GenBank/DDBJ databases">
        <authorList>
            <person name="Shamseldin A."/>
            <person name="Moawad H."/>
            <person name="Abd El-Rahim W.M."/>
            <person name="Sadowsky M.J."/>
        </authorList>
    </citation>
    <scope>NUCLEOTIDE SEQUENCE [LARGE SCALE GENOMIC DNA]</scope>
    <source>
        <strain evidence="3 4">JC234</strain>
    </source>
</reference>
<dbReference type="Proteomes" id="UP000094795">
    <property type="component" value="Unassembled WGS sequence"/>
</dbReference>
<evidence type="ECO:0000313" key="4">
    <source>
        <dbReference type="Proteomes" id="UP000094795"/>
    </source>
</evidence>
<evidence type="ECO:0000259" key="2">
    <source>
        <dbReference type="PROSITE" id="PS51208"/>
    </source>
</evidence>
<protein>
    <recommendedName>
        <fullName evidence="2">Autotransporter domain-containing protein</fullName>
    </recommendedName>
</protein>
<gene>
    <name evidence="3" type="ORF">AWJ14_21785</name>
</gene>
<dbReference type="SUPFAM" id="SSF103515">
    <property type="entry name" value="Autotransporter"/>
    <property type="match status" value="1"/>
</dbReference>
<feature type="domain" description="Autotransporter" evidence="2">
    <location>
        <begin position="272"/>
        <end position="546"/>
    </location>
</feature>
<dbReference type="EMBL" id="LQZT01000027">
    <property type="protein sequence ID" value="OCW56841.1"/>
    <property type="molecule type" value="Genomic_DNA"/>
</dbReference>